<organism evidence="1 2">
    <name type="scientific">Dyadobacter arcticus</name>
    <dbReference type="NCBI Taxonomy" id="1078754"/>
    <lineage>
        <taxon>Bacteria</taxon>
        <taxon>Pseudomonadati</taxon>
        <taxon>Bacteroidota</taxon>
        <taxon>Cytophagia</taxon>
        <taxon>Cytophagales</taxon>
        <taxon>Spirosomataceae</taxon>
        <taxon>Dyadobacter</taxon>
    </lineage>
</organism>
<dbReference type="SUPFAM" id="SSF55469">
    <property type="entry name" value="FMN-dependent nitroreductase-like"/>
    <property type="match status" value="1"/>
</dbReference>
<evidence type="ECO:0000313" key="1">
    <source>
        <dbReference type="EMBL" id="NIJ52594.1"/>
    </source>
</evidence>
<name>A0ABX0UHU1_9BACT</name>
<protein>
    <recommendedName>
        <fullName evidence="3">Nitroreductase</fullName>
    </recommendedName>
</protein>
<evidence type="ECO:0000313" key="2">
    <source>
        <dbReference type="Proteomes" id="UP001179181"/>
    </source>
</evidence>
<comment type="caution">
    <text evidence="1">The sequence shown here is derived from an EMBL/GenBank/DDBJ whole genome shotgun (WGS) entry which is preliminary data.</text>
</comment>
<dbReference type="RefSeq" id="WP_208408263.1">
    <property type="nucleotide sequence ID" value="NZ_JAASQJ010000002.1"/>
</dbReference>
<proteinExistence type="predicted"/>
<gene>
    <name evidence="1" type="ORF">FHS68_001764</name>
</gene>
<reference evidence="1 2" key="1">
    <citation type="submission" date="2020-03" db="EMBL/GenBank/DDBJ databases">
        <title>Genomic Encyclopedia of Type Strains, Phase IV (KMG-IV): sequencing the most valuable type-strain genomes for metagenomic binning, comparative biology and taxonomic classification.</title>
        <authorList>
            <person name="Goeker M."/>
        </authorList>
    </citation>
    <scope>NUCLEOTIDE SEQUENCE [LARGE SCALE GENOMIC DNA]</scope>
    <source>
        <strain evidence="1 2">DSM 102865</strain>
    </source>
</reference>
<keyword evidence="2" id="KW-1185">Reference proteome</keyword>
<dbReference type="NCBIfam" id="NF047509">
    <property type="entry name" value="Rv3131_FMN_oxido"/>
    <property type="match status" value="1"/>
</dbReference>
<dbReference type="InterPro" id="IPR000415">
    <property type="entry name" value="Nitroreductase-like"/>
</dbReference>
<dbReference type="Gene3D" id="3.40.109.10">
    <property type="entry name" value="NADH Oxidase"/>
    <property type="match status" value="1"/>
</dbReference>
<sequence length="375" mass="42963">MEKILIDRKRFLGLAAGSVVLAGVAGYALSDRSNFKRSDLGSEKAGEFPLKPDEIEILHLASLAPSGHNTQPWFVKYVGPYHWIIGNDKRKWLPGVDPTQRETMLSIGAFLQNVEYAAGNLGYDCQFNLLAASNQDEHVMEVKLVRSAIHTYDIRKIRQRRTVRSDYVNDILKKDDVTFLLDNDHEFIRYVPNTSREHIWLMEQTIEANRIQSYREAAQKELSEWIRFSSKEAKYYRDGLTTAGMEIDGVSAWVLRNFYGKSKVMKKGFREQNIDNVSKQVSQAAGWMLIMSRDGSVASLLETGQRMQRLFLKVREKNIAIHPMTQILEEPSMHQQFVQSIGMGSEAQFILRTGYLKHYPDPVSLRRPLGTFVIT</sequence>
<evidence type="ECO:0008006" key="3">
    <source>
        <dbReference type="Google" id="ProtNLM"/>
    </source>
</evidence>
<dbReference type="EMBL" id="JAASQJ010000002">
    <property type="protein sequence ID" value="NIJ52594.1"/>
    <property type="molecule type" value="Genomic_DNA"/>
</dbReference>
<dbReference type="Proteomes" id="UP001179181">
    <property type="component" value="Unassembled WGS sequence"/>
</dbReference>
<accession>A0ABX0UHU1</accession>